<keyword evidence="7" id="KW-0539">Nucleus</keyword>
<dbReference type="AlphaFoldDB" id="A0A2P8A6D7"/>
<keyword evidence="6" id="KW-0862">Zinc</keyword>
<keyword evidence="3" id="KW-0235">DNA replication</keyword>
<feature type="compositionally biased region" description="Basic and acidic residues" evidence="8">
    <location>
        <begin position="644"/>
        <end position="654"/>
    </location>
</feature>
<dbReference type="InterPro" id="IPR012340">
    <property type="entry name" value="NA-bd_OB-fold"/>
</dbReference>
<dbReference type="InterPro" id="IPR055065">
    <property type="entry name" value="OB_MCM10"/>
</dbReference>
<evidence type="ECO:0000256" key="1">
    <source>
        <dbReference type="ARBA" id="ARBA00004123"/>
    </source>
</evidence>
<dbReference type="Pfam" id="PF09329">
    <property type="entry name" value="zf-primase"/>
    <property type="match status" value="1"/>
</dbReference>
<feature type="compositionally biased region" description="Basic and acidic residues" evidence="8">
    <location>
        <begin position="174"/>
        <end position="183"/>
    </location>
</feature>
<dbReference type="InterPro" id="IPR040184">
    <property type="entry name" value="Mcm10"/>
</dbReference>
<feature type="compositionally biased region" description="Polar residues" evidence="8">
    <location>
        <begin position="238"/>
        <end position="249"/>
    </location>
</feature>
<evidence type="ECO:0000256" key="6">
    <source>
        <dbReference type="ARBA" id="ARBA00022833"/>
    </source>
</evidence>
<evidence type="ECO:0000256" key="2">
    <source>
        <dbReference type="ARBA" id="ARBA00009679"/>
    </source>
</evidence>
<evidence type="ECO:0000256" key="5">
    <source>
        <dbReference type="ARBA" id="ARBA00022771"/>
    </source>
</evidence>
<feature type="domain" description="MCM10 OB-fold" evidence="10">
    <location>
        <begin position="323"/>
        <end position="451"/>
    </location>
</feature>
<feature type="region of interest" description="Disordered" evidence="8">
    <location>
        <begin position="103"/>
        <end position="313"/>
    </location>
</feature>
<evidence type="ECO:0000256" key="8">
    <source>
        <dbReference type="SAM" id="MobiDB-lite"/>
    </source>
</evidence>
<feature type="domain" description="Zinc finger Mcm10/DnaG-type" evidence="9">
    <location>
        <begin position="474"/>
        <end position="519"/>
    </location>
</feature>
<feature type="region of interest" description="Disordered" evidence="8">
    <location>
        <begin position="1"/>
        <end position="87"/>
    </location>
</feature>
<feature type="compositionally biased region" description="Basic and acidic residues" evidence="8">
    <location>
        <begin position="39"/>
        <end position="48"/>
    </location>
</feature>
<dbReference type="Pfam" id="PF22379">
    <property type="entry name" value="OB_MCM10"/>
    <property type="match status" value="1"/>
</dbReference>
<dbReference type="GO" id="GO:0043596">
    <property type="term" value="C:nuclear replication fork"/>
    <property type="evidence" value="ECO:0007669"/>
    <property type="project" value="TreeGrafter"/>
</dbReference>
<feature type="compositionally biased region" description="Acidic residues" evidence="8">
    <location>
        <begin position="780"/>
        <end position="789"/>
    </location>
</feature>
<dbReference type="STRING" id="40998.A0A2P8A6D7"/>
<feature type="compositionally biased region" description="Basic and acidic residues" evidence="8">
    <location>
        <begin position="207"/>
        <end position="230"/>
    </location>
</feature>
<evidence type="ECO:0000256" key="4">
    <source>
        <dbReference type="ARBA" id="ARBA00022723"/>
    </source>
</evidence>
<comment type="subcellular location">
    <subcellularLocation>
        <location evidence="1">Nucleus</location>
    </subcellularLocation>
</comment>
<proteinExistence type="inferred from homology"/>
<evidence type="ECO:0000259" key="10">
    <source>
        <dbReference type="Pfam" id="PF22379"/>
    </source>
</evidence>
<feature type="compositionally biased region" description="Low complexity" evidence="8">
    <location>
        <begin position="259"/>
        <end position="269"/>
    </location>
</feature>
<name>A0A2P8A6D7_9PEZI</name>
<feature type="compositionally biased region" description="Low complexity" evidence="8">
    <location>
        <begin position="539"/>
        <end position="551"/>
    </location>
</feature>
<gene>
    <name evidence="11" type="ORF">B9Z65_4914</name>
</gene>
<comment type="caution">
    <text evidence="11">The sequence shown here is derived from an EMBL/GenBank/DDBJ whole genome shotgun (WGS) entry which is preliminary data.</text>
</comment>
<dbReference type="Gene3D" id="2.40.50.140">
    <property type="entry name" value="Nucleic acid-binding proteins"/>
    <property type="match status" value="1"/>
</dbReference>
<evidence type="ECO:0000313" key="12">
    <source>
        <dbReference type="Proteomes" id="UP000243723"/>
    </source>
</evidence>
<keyword evidence="5" id="KW-0863">Zinc-finger</keyword>
<dbReference type="Proteomes" id="UP000243723">
    <property type="component" value="Unassembled WGS sequence"/>
</dbReference>
<dbReference type="OrthoDB" id="202825at2759"/>
<feature type="compositionally biased region" description="Acidic residues" evidence="8">
    <location>
        <begin position="77"/>
        <end position="87"/>
    </location>
</feature>
<dbReference type="EMBL" id="NHZQ01000066">
    <property type="protein sequence ID" value="PSK56036.1"/>
    <property type="molecule type" value="Genomic_DNA"/>
</dbReference>
<dbReference type="GO" id="GO:0003688">
    <property type="term" value="F:DNA replication origin binding"/>
    <property type="evidence" value="ECO:0007669"/>
    <property type="project" value="TreeGrafter"/>
</dbReference>
<reference evidence="11 12" key="1">
    <citation type="submission" date="2017-05" db="EMBL/GenBank/DDBJ databases">
        <title>Draft genome sequence of Elsinoe australis.</title>
        <authorList>
            <person name="Cheng Q."/>
        </authorList>
    </citation>
    <scope>NUCLEOTIDE SEQUENCE [LARGE SCALE GENOMIC DNA]</scope>
    <source>
        <strain evidence="11 12">NL1</strain>
    </source>
</reference>
<sequence>MVVVRESPKAKHSPKKNLANWPPKSPYEALLSSPSGRKKWQDRQDLRRRTPSPSPRKPPQSRGKSPQDILNQLGDPFESDQDDEDEETLKLKLQAIEAKLKLKKLQQAKDKRAATDLVGSGSSQNTDPDSRRGSPKTKRPRLAEEVQVPVSPVRTNTAPPVNKSPARVLLGIDKGLRAEDVSLKRPRPGSGPAGRAHLQKTPPRVKSFTERLAESRDSEIQKQEKAERIQNARGRSFGLQNATDTTSAPAVSKSKADHSSVSSRPSPFDSARKKSSSSTTTTSSFAGPSSTSSAPSHALSTIQTMPKPSKAMSAEDALTLEPYSGLHLSKRLIQPTTVSSVLSSREVYPLPRLLKEIKSPDYDPPDCESDYVVLGIIASKSSPYDIKSGPSVRSSSPDSTSTDKKFLVLKLTDLKWELDLFLFSTAFSKYWKLSPGTVIAVLNPGIMPPRPHARDTGRFSLKLSSSEDEILELGTARDLKFCTSRKKDGQLCNAWIDGRRTEHCDFHVNLQVDKARSGRMEMNSIFRYAGQKKREGSMSPGRRQGGVQSRSGKGDGEGGGKYKGSQRRDWESGEMYYMGPSTGAAKLLDNEDVMAPEKMRLRLKEKEKERELRRKLGELGNGAGAEYLRAAKDEGLAASSTKGKGPERGRERGRSPTKRMHSGVADDADFELSIGKEEKLDAASLGLVRKATDIRLSPVKGRKRAPHEMAEAIGWSGAFKRGVYERKAEETRAMSPEKGQTTLDAVRRSISPKKKARFALEKGIREPGRESLGDAIGIQDDSDDDLDII</sequence>
<feature type="compositionally biased region" description="Low complexity" evidence="8">
    <location>
        <begin position="276"/>
        <end position="301"/>
    </location>
</feature>
<accession>A0A2P8A6D7</accession>
<dbReference type="PANTHER" id="PTHR13454">
    <property type="entry name" value="PROTEIN MCM10 HOMOLOG"/>
    <property type="match status" value="1"/>
</dbReference>
<feature type="region of interest" description="Disordered" evidence="8">
    <location>
        <begin position="528"/>
        <end position="568"/>
    </location>
</feature>
<dbReference type="GO" id="GO:0008270">
    <property type="term" value="F:zinc ion binding"/>
    <property type="evidence" value="ECO:0007669"/>
    <property type="project" value="UniProtKB-KW"/>
</dbReference>
<dbReference type="GO" id="GO:0003697">
    <property type="term" value="F:single-stranded DNA binding"/>
    <property type="evidence" value="ECO:0007669"/>
    <property type="project" value="InterPro"/>
</dbReference>
<evidence type="ECO:0000313" key="11">
    <source>
        <dbReference type="EMBL" id="PSK56036.1"/>
    </source>
</evidence>
<feature type="region of interest" description="Disordered" evidence="8">
    <location>
        <begin position="631"/>
        <end position="664"/>
    </location>
</feature>
<dbReference type="PANTHER" id="PTHR13454:SF11">
    <property type="entry name" value="PROTEIN MCM10 HOMOLOG"/>
    <property type="match status" value="1"/>
</dbReference>
<protein>
    <submittedName>
        <fullName evidence="11">Uncharacterized protein</fullName>
    </submittedName>
</protein>
<evidence type="ECO:0000256" key="7">
    <source>
        <dbReference type="ARBA" id="ARBA00023242"/>
    </source>
</evidence>
<dbReference type="GO" id="GO:0006270">
    <property type="term" value="P:DNA replication initiation"/>
    <property type="evidence" value="ECO:0007669"/>
    <property type="project" value="InterPro"/>
</dbReference>
<feature type="compositionally biased region" description="Basic and acidic residues" evidence="8">
    <location>
        <begin position="552"/>
        <end position="568"/>
    </location>
</feature>
<feature type="region of interest" description="Disordered" evidence="8">
    <location>
        <begin position="769"/>
        <end position="789"/>
    </location>
</feature>
<organism evidence="11 12">
    <name type="scientific">Elsinoe australis</name>
    <dbReference type="NCBI Taxonomy" id="40998"/>
    <lineage>
        <taxon>Eukaryota</taxon>
        <taxon>Fungi</taxon>
        <taxon>Dikarya</taxon>
        <taxon>Ascomycota</taxon>
        <taxon>Pezizomycotina</taxon>
        <taxon>Dothideomycetes</taxon>
        <taxon>Dothideomycetidae</taxon>
        <taxon>Myriangiales</taxon>
        <taxon>Elsinoaceae</taxon>
        <taxon>Elsinoe</taxon>
    </lineage>
</organism>
<keyword evidence="12" id="KW-1185">Reference proteome</keyword>
<evidence type="ECO:0000259" key="9">
    <source>
        <dbReference type="Pfam" id="PF09329"/>
    </source>
</evidence>
<dbReference type="InterPro" id="IPR015408">
    <property type="entry name" value="Znf_Mcm10/DnaG"/>
</dbReference>
<evidence type="ECO:0000256" key="3">
    <source>
        <dbReference type="ARBA" id="ARBA00022705"/>
    </source>
</evidence>
<keyword evidence="4" id="KW-0479">Metal-binding</keyword>
<comment type="similarity">
    <text evidence="2">Belongs to the MCM10 family.</text>
</comment>